<dbReference type="Proteomes" id="UP000878956">
    <property type="component" value="Unassembled WGS sequence"/>
</dbReference>
<protein>
    <recommendedName>
        <fullName evidence="3">Phage protein</fullName>
    </recommendedName>
</protein>
<dbReference type="RefSeq" id="WP_021415772.1">
    <property type="nucleotide sequence ID" value="NZ_BINM01000093.1"/>
</dbReference>
<organism evidence="1 2">
    <name type="scientific">Clostridioides difficile</name>
    <name type="common">Peptoclostridium difficile</name>
    <dbReference type="NCBI Taxonomy" id="1496"/>
    <lineage>
        <taxon>Bacteria</taxon>
        <taxon>Bacillati</taxon>
        <taxon>Bacillota</taxon>
        <taxon>Clostridia</taxon>
        <taxon>Peptostreptococcales</taxon>
        <taxon>Peptostreptococcaceae</taxon>
        <taxon>Clostridioides</taxon>
    </lineage>
</organism>
<dbReference type="EMBL" id="DAEPXK010000046">
    <property type="protein sequence ID" value="HBH1543739.1"/>
    <property type="molecule type" value="Genomic_DNA"/>
</dbReference>
<dbReference type="AlphaFoldDB" id="A0AAN6A6V8"/>
<comment type="caution">
    <text evidence="1">The sequence shown here is derived from an EMBL/GenBank/DDBJ whole genome shotgun (WGS) entry which is preliminary data.</text>
</comment>
<gene>
    <name evidence="1" type="ORF">KRM00_003271</name>
</gene>
<sequence>MIEDKIKVKLNEGKVIYEARLDIGAIAETQYYFKQRNDYMKIMEIIDGVFKDDIMIIKELLLQSILRCHNQLSREDILDNLKLKELINIREYVSELILISFPEPDDKKKANN</sequence>
<reference evidence="1" key="1">
    <citation type="journal article" date="2018" name="Genome Biol.">
        <title>SKESA: strategic k-mer extension for scrupulous assemblies.</title>
        <authorList>
            <person name="Souvorov A."/>
            <person name="Agarwala R."/>
            <person name="Lipman D.J."/>
        </authorList>
    </citation>
    <scope>NUCLEOTIDE SEQUENCE</scope>
    <source>
        <strain evidence="1">HN1000</strain>
    </source>
</reference>
<accession>A0AAN6A6V8</accession>
<evidence type="ECO:0008006" key="3">
    <source>
        <dbReference type="Google" id="ProtNLM"/>
    </source>
</evidence>
<evidence type="ECO:0000313" key="2">
    <source>
        <dbReference type="Proteomes" id="UP000878956"/>
    </source>
</evidence>
<proteinExistence type="predicted"/>
<name>A0AAN6A6V8_CLODI</name>
<reference evidence="1" key="2">
    <citation type="submission" date="2021-06" db="EMBL/GenBank/DDBJ databases">
        <authorList>
            <consortium name="NCBI Pathogen Detection Project"/>
        </authorList>
    </citation>
    <scope>NUCLEOTIDE SEQUENCE</scope>
    <source>
        <strain evidence="1">HN1000</strain>
    </source>
</reference>
<evidence type="ECO:0000313" key="1">
    <source>
        <dbReference type="EMBL" id="HBH1543739.1"/>
    </source>
</evidence>